<comment type="caution">
    <text evidence="1">The sequence shown here is derived from an EMBL/GenBank/DDBJ whole genome shotgun (WGS) entry which is preliminary data.</text>
</comment>
<gene>
    <name evidence="1" type="ORF">LNAOJCKE_5674</name>
</gene>
<sequence>MRLFSRDPSFENARVIVKLVGHLAELQYDRVVLRGQRFCQFAAKLSLLAEIVSCGMHAVKMTKFAQNASHNSVRTLRQAMRAHADGDRQFVAILSAVPEAGLEAVEAACMAALAARLFSAHAVLNLLARGRESVPPAPVPTPASLTLEVEAAADCARYDGLRALEAI</sequence>
<dbReference type="RefSeq" id="WP_238229183.1">
    <property type="nucleotide sequence ID" value="NZ_BAAADH010000067.1"/>
</dbReference>
<reference evidence="1" key="2">
    <citation type="submission" date="2021-08" db="EMBL/GenBank/DDBJ databases">
        <authorList>
            <person name="Tani A."/>
            <person name="Ola A."/>
            <person name="Ogura Y."/>
            <person name="Katsura K."/>
            <person name="Hayashi T."/>
        </authorList>
    </citation>
    <scope>NUCLEOTIDE SEQUENCE</scope>
    <source>
        <strain evidence="1">NBRC 15686</strain>
    </source>
</reference>
<organism evidence="1 2">
    <name type="scientific">Methylorubrum aminovorans</name>
    <dbReference type="NCBI Taxonomy" id="269069"/>
    <lineage>
        <taxon>Bacteria</taxon>
        <taxon>Pseudomonadati</taxon>
        <taxon>Pseudomonadota</taxon>
        <taxon>Alphaproteobacteria</taxon>
        <taxon>Hyphomicrobiales</taxon>
        <taxon>Methylobacteriaceae</taxon>
        <taxon>Methylorubrum</taxon>
    </lineage>
</organism>
<reference evidence="1" key="1">
    <citation type="journal article" date="2021" name="Front. Microbiol.">
        <title>Comprehensive Comparative Genomics and Phenotyping of Methylobacterium Species.</title>
        <authorList>
            <person name="Alessa O."/>
            <person name="Ogura Y."/>
            <person name="Fujitani Y."/>
            <person name="Takami H."/>
            <person name="Hayashi T."/>
            <person name="Sahin N."/>
            <person name="Tani A."/>
        </authorList>
    </citation>
    <scope>NUCLEOTIDE SEQUENCE</scope>
    <source>
        <strain evidence="1">NBRC 15686</strain>
    </source>
</reference>
<dbReference type="EMBL" id="BPRC01000068">
    <property type="protein sequence ID" value="GJE68431.1"/>
    <property type="molecule type" value="Genomic_DNA"/>
</dbReference>
<dbReference type="Proteomes" id="UP001055039">
    <property type="component" value="Unassembled WGS sequence"/>
</dbReference>
<evidence type="ECO:0000313" key="2">
    <source>
        <dbReference type="Proteomes" id="UP001055039"/>
    </source>
</evidence>
<evidence type="ECO:0000313" key="1">
    <source>
        <dbReference type="EMBL" id="GJE68431.1"/>
    </source>
</evidence>
<accession>A0ABQ4UM60</accession>
<name>A0ABQ4UM60_9HYPH</name>
<protein>
    <submittedName>
        <fullName evidence="1">Uncharacterized protein</fullName>
    </submittedName>
</protein>
<proteinExistence type="predicted"/>
<keyword evidence="2" id="KW-1185">Reference proteome</keyword>